<dbReference type="InterPro" id="IPR009003">
    <property type="entry name" value="Peptidase_S1_PA"/>
</dbReference>
<keyword evidence="1" id="KW-1015">Disulfide bond</keyword>
<feature type="domain" description="Peptidase S1" evidence="2">
    <location>
        <begin position="20"/>
        <end position="110"/>
    </location>
</feature>
<protein>
    <recommendedName>
        <fullName evidence="2">Peptidase S1 domain-containing protein</fullName>
    </recommendedName>
</protein>
<evidence type="ECO:0000313" key="4">
    <source>
        <dbReference type="Proteomes" id="UP001162164"/>
    </source>
</evidence>
<dbReference type="Proteomes" id="UP001162164">
    <property type="component" value="Unassembled WGS sequence"/>
</dbReference>
<dbReference type="Pfam" id="PF00089">
    <property type="entry name" value="Trypsin"/>
    <property type="match status" value="1"/>
</dbReference>
<accession>A0ABQ9J9G6</accession>
<sequence>MRHFRFSKERFSAVFLDHDRSTPYETQTIMRKIKNIFRHNGYGSGASYNNDIALLQLDQEIPLTGMLKPVCLPPTGKSFTSYKGIAVGWGATKEHGPVSNKLKEVTVRLCRTWNVEELVTGDSGDLST</sequence>
<dbReference type="EMBL" id="JAPWTJ010000935">
    <property type="protein sequence ID" value="KAJ8974763.1"/>
    <property type="molecule type" value="Genomic_DNA"/>
</dbReference>
<comment type="caution">
    <text evidence="3">The sequence shown here is derived from an EMBL/GenBank/DDBJ whole genome shotgun (WGS) entry which is preliminary data.</text>
</comment>
<organism evidence="3 4">
    <name type="scientific">Molorchus minor</name>
    <dbReference type="NCBI Taxonomy" id="1323400"/>
    <lineage>
        <taxon>Eukaryota</taxon>
        <taxon>Metazoa</taxon>
        <taxon>Ecdysozoa</taxon>
        <taxon>Arthropoda</taxon>
        <taxon>Hexapoda</taxon>
        <taxon>Insecta</taxon>
        <taxon>Pterygota</taxon>
        <taxon>Neoptera</taxon>
        <taxon>Endopterygota</taxon>
        <taxon>Coleoptera</taxon>
        <taxon>Polyphaga</taxon>
        <taxon>Cucujiformia</taxon>
        <taxon>Chrysomeloidea</taxon>
        <taxon>Cerambycidae</taxon>
        <taxon>Lamiinae</taxon>
        <taxon>Monochamini</taxon>
        <taxon>Molorchus</taxon>
    </lineage>
</organism>
<dbReference type="PANTHER" id="PTHR24252">
    <property type="entry name" value="ACROSIN-RELATED"/>
    <property type="match status" value="1"/>
</dbReference>
<proteinExistence type="predicted"/>
<dbReference type="InterPro" id="IPR043504">
    <property type="entry name" value="Peptidase_S1_PA_chymotrypsin"/>
</dbReference>
<evidence type="ECO:0000259" key="2">
    <source>
        <dbReference type="Pfam" id="PF00089"/>
    </source>
</evidence>
<dbReference type="PANTHER" id="PTHR24252:SF18">
    <property type="entry name" value="OVOCHYMASE 1"/>
    <property type="match status" value="1"/>
</dbReference>
<dbReference type="Gene3D" id="2.40.10.10">
    <property type="entry name" value="Trypsin-like serine proteases"/>
    <property type="match status" value="2"/>
</dbReference>
<reference evidence="3" key="1">
    <citation type="journal article" date="2023" name="Insect Mol. Biol.">
        <title>Genome sequencing provides insights into the evolution of gene families encoding plant cell wall-degrading enzymes in longhorned beetles.</title>
        <authorList>
            <person name="Shin N.R."/>
            <person name="Okamura Y."/>
            <person name="Kirsch R."/>
            <person name="Pauchet Y."/>
        </authorList>
    </citation>
    <scope>NUCLEOTIDE SEQUENCE</scope>
    <source>
        <strain evidence="3">MMC_N1</strain>
    </source>
</reference>
<gene>
    <name evidence="3" type="ORF">NQ317_019167</name>
</gene>
<keyword evidence="4" id="KW-1185">Reference proteome</keyword>
<evidence type="ECO:0000256" key="1">
    <source>
        <dbReference type="ARBA" id="ARBA00023157"/>
    </source>
</evidence>
<name>A0ABQ9J9G6_9CUCU</name>
<evidence type="ECO:0000313" key="3">
    <source>
        <dbReference type="EMBL" id="KAJ8974763.1"/>
    </source>
</evidence>
<dbReference type="SUPFAM" id="SSF50494">
    <property type="entry name" value="Trypsin-like serine proteases"/>
    <property type="match status" value="1"/>
</dbReference>
<dbReference type="InterPro" id="IPR001254">
    <property type="entry name" value="Trypsin_dom"/>
</dbReference>